<reference evidence="7" key="3">
    <citation type="submission" date="2025-09" db="UniProtKB">
        <authorList>
            <consortium name="Ensembl"/>
        </authorList>
    </citation>
    <scope>IDENTIFICATION</scope>
</reference>
<dbReference type="STRING" id="38772.ENSGAGP00000036258"/>
<evidence type="ECO:0000256" key="4">
    <source>
        <dbReference type="SAM" id="MobiDB-lite"/>
    </source>
</evidence>
<feature type="domain" description="Immunoglobulin" evidence="6">
    <location>
        <begin position="59"/>
        <end position="144"/>
    </location>
</feature>
<sequence>MKNQLETPTSDNYIPPPEFRSSSAEFTSQPGWKWGEAWGITCMLRCCSGVQSDVQLVQSGAEIKKPGESVKISCKTSGLVWLGGIDPEDDATSYDDSVKNRVTISTDNSISTVYLQLLSLRVEDTAVYYCARDTVKRNLVLTMRKRSVGGQH</sequence>
<evidence type="ECO:0000256" key="3">
    <source>
        <dbReference type="ARBA" id="ARBA00043265"/>
    </source>
</evidence>
<organism evidence="7 8">
    <name type="scientific">Gopherus agassizii</name>
    <name type="common">Agassiz's desert tortoise</name>
    <dbReference type="NCBI Taxonomy" id="38772"/>
    <lineage>
        <taxon>Eukaryota</taxon>
        <taxon>Metazoa</taxon>
        <taxon>Chordata</taxon>
        <taxon>Craniata</taxon>
        <taxon>Vertebrata</taxon>
        <taxon>Euteleostomi</taxon>
        <taxon>Archelosauria</taxon>
        <taxon>Testudinata</taxon>
        <taxon>Testudines</taxon>
        <taxon>Cryptodira</taxon>
        <taxon>Durocryptodira</taxon>
        <taxon>Testudinoidea</taxon>
        <taxon>Testudinidae</taxon>
        <taxon>Gopherus</taxon>
    </lineage>
</organism>
<accession>A0A452J6Z6</accession>
<evidence type="ECO:0000256" key="2">
    <source>
        <dbReference type="ARBA" id="ARBA00023130"/>
    </source>
</evidence>
<feature type="domain" description="Immunoglobulin V-set" evidence="5">
    <location>
        <begin position="69"/>
        <end position="132"/>
    </location>
</feature>
<dbReference type="GO" id="GO:0005576">
    <property type="term" value="C:extracellular region"/>
    <property type="evidence" value="ECO:0007669"/>
    <property type="project" value="UniProtKB-ARBA"/>
</dbReference>
<keyword evidence="8" id="KW-1185">Reference proteome</keyword>
<dbReference type="InterPro" id="IPR013106">
    <property type="entry name" value="Ig_V-set"/>
</dbReference>
<dbReference type="SMART" id="SM00406">
    <property type="entry name" value="IGv"/>
    <property type="match status" value="1"/>
</dbReference>
<evidence type="ECO:0000259" key="5">
    <source>
        <dbReference type="SMART" id="SM00406"/>
    </source>
</evidence>
<evidence type="ECO:0008006" key="9">
    <source>
        <dbReference type="Google" id="ProtNLM"/>
    </source>
</evidence>
<reference evidence="7" key="2">
    <citation type="submission" date="2025-08" db="UniProtKB">
        <authorList>
            <consortium name="Ensembl"/>
        </authorList>
    </citation>
    <scope>IDENTIFICATION</scope>
</reference>
<dbReference type="SMART" id="SM00409">
    <property type="entry name" value="IG"/>
    <property type="match status" value="1"/>
</dbReference>
<evidence type="ECO:0000313" key="8">
    <source>
        <dbReference type="Proteomes" id="UP000291020"/>
    </source>
</evidence>
<evidence type="ECO:0000313" key="7">
    <source>
        <dbReference type="Ensembl" id="ENSGAGP00000036258.1"/>
    </source>
</evidence>
<dbReference type="GO" id="GO:0002250">
    <property type="term" value="P:adaptive immune response"/>
    <property type="evidence" value="ECO:0007669"/>
    <property type="project" value="UniProtKB-KW"/>
</dbReference>
<keyword evidence="3" id="KW-1280">Immunoglobulin</keyword>
<feature type="compositionally biased region" description="Polar residues" evidence="4">
    <location>
        <begin position="1"/>
        <end position="12"/>
    </location>
</feature>
<feature type="region of interest" description="Disordered" evidence="4">
    <location>
        <begin position="1"/>
        <end position="21"/>
    </location>
</feature>
<evidence type="ECO:0000256" key="1">
    <source>
        <dbReference type="ARBA" id="ARBA00022859"/>
    </source>
</evidence>
<reference evidence="8" key="1">
    <citation type="journal article" date="2017" name="PLoS ONE">
        <title>The Agassiz's desert tortoise genome provides a resource for the conservation of a threatened species.</title>
        <authorList>
            <person name="Tollis M."/>
            <person name="DeNardo D.F."/>
            <person name="Cornelius J.A."/>
            <person name="Dolby G.A."/>
            <person name="Edwards T."/>
            <person name="Henen B.T."/>
            <person name="Karl A.E."/>
            <person name="Murphy R.W."/>
            <person name="Kusumi K."/>
        </authorList>
    </citation>
    <scope>NUCLEOTIDE SEQUENCE [LARGE SCALE GENOMIC DNA]</scope>
</reference>
<dbReference type="GO" id="GO:0019814">
    <property type="term" value="C:immunoglobulin complex"/>
    <property type="evidence" value="ECO:0007669"/>
    <property type="project" value="UniProtKB-KW"/>
</dbReference>
<name>A0A452J6Z6_9SAUR</name>
<dbReference type="Gene3D" id="2.60.40.10">
    <property type="entry name" value="Immunoglobulins"/>
    <property type="match status" value="2"/>
</dbReference>
<dbReference type="InterPro" id="IPR036179">
    <property type="entry name" value="Ig-like_dom_sf"/>
</dbReference>
<dbReference type="InterPro" id="IPR013783">
    <property type="entry name" value="Ig-like_fold"/>
</dbReference>
<dbReference type="SUPFAM" id="SSF48726">
    <property type="entry name" value="Immunoglobulin"/>
    <property type="match status" value="1"/>
</dbReference>
<dbReference type="InterPro" id="IPR050199">
    <property type="entry name" value="IgHV"/>
</dbReference>
<dbReference type="PANTHER" id="PTHR23266">
    <property type="entry name" value="IMMUNOGLOBULIN HEAVY CHAIN"/>
    <property type="match status" value="1"/>
</dbReference>
<dbReference type="Proteomes" id="UP000291020">
    <property type="component" value="Unassembled WGS sequence"/>
</dbReference>
<dbReference type="Ensembl" id="ENSGAGT00000041045.1">
    <property type="protein sequence ID" value="ENSGAGP00000036258.1"/>
    <property type="gene ID" value="ENSGAGG00000025692.1"/>
</dbReference>
<dbReference type="InterPro" id="IPR003599">
    <property type="entry name" value="Ig_sub"/>
</dbReference>
<keyword evidence="1" id="KW-0391">Immunity</keyword>
<keyword evidence="2" id="KW-1064">Adaptive immunity</keyword>
<proteinExistence type="predicted"/>
<dbReference type="AlphaFoldDB" id="A0A452J6Z6"/>
<evidence type="ECO:0000259" key="6">
    <source>
        <dbReference type="SMART" id="SM00409"/>
    </source>
</evidence>
<protein>
    <recommendedName>
        <fullName evidence="9">Ig-like domain-containing protein</fullName>
    </recommendedName>
</protein>